<comment type="caution">
    <text evidence="1">The sequence shown here is derived from an EMBL/GenBank/DDBJ whole genome shotgun (WGS) entry which is preliminary data.</text>
</comment>
<sequence length="46" mass="5223">MDKDKLLTTKEAAKLLNLESTTAVLHLIKKKALPNAYKQDQHGKYL</sequence>
<dbReference type="AlphaFoldDB" id="A0A939NDA6"/>
<gene>
    <name evidence="1" type="ORF">J4710_04700</name>
</gene>
<name>A0A939NDA6_STAXY</name>
<dbReference type="EMBL" id="JAGETT010000020">
    <property type="protein sequence ID" value="MBO1919902.1"/>
    <property type="molecule type" value="Genomic_DNA"/>
</dbReference>
<reference evidence="1" key="1">
    <citation type="submission" date="2021-03" db="EMBL/GenBank/DDBJ databases">
        <title>Molecular epidemiology and mechanisms of colistin and carbapenem resistance in Enterobacteriaceae from clinical isolates, the environment and porcine samples in Pretoria, South Africa.</title>
        <authorList>
            <person name="Bogoshi D."/>
            <person name="Mbelle N.M."/>
            <person name="Naidoo V."/>
            <person name="Osei Sekyere J."/>
        </authorList>
    </citation>
    <scope>NUCLEOTIDE SEQUENCE</scope>
    <source>
        <strain evidence="1">ESB009</strain>
    </source>
</reference>
<accession>A0A939NDA6</accession>
<proteinExistence type="predicted"/>
<protein>
    <submittedName>
        <fullName evidence="1">Uncharacterized protein</fullName>
    </submittedName>
</protein>
<organism evidence="1">
    <name type="scientific">Staphylococcus xylosus</name>
    <dbReference type="NCBI Taxonomy" id="1288"/>
    <lineage>
        <taxon>Bacteria</taxon>
        <taxon>Bacillati</taxon>
        <taxon>Bacillota</taxon>
        <taxon>Bacilli</taxon>
        <taxon>Bacillales</taxon>
        <taxon>Staphylococcaceae</taxon>
        <taxon>Staphylococcus</taxon>
    </lineage>
</organism>
<evidence type="ECO:0000313" key="1">
    <source>
        <dbReference type="EMBL" id="MBO1919902.1"/>
    </source>
</evidence>